<dbReference type="EMBL" id="ADMH02002131">
    <property type="protein sequence ID" value="ETN58499.1"/>
    <property type="molecule type" value="Genomic_DNA"/>
</dbReference>
<dbReference type="PANTHER" id="PTHR46677">
    <property type="entry name" value="SMC5-SMC6 COMPLEX LOCALIZATION FACTOR PROTEIN 1"/>
    <property type="match status" value="1"/>
</dbReference>
<gene>
    <name evidence="3" type="ORF">AND_009916</name>
</gene>
<dbReference type="InterPro" id="IPR036420">
    <property type="entry name" value="BRCT_dom_sf"/>
</dbReference>
<evidence type="ECO:0000313" key="4">
    <source>
        <dbReference type="EnsemblMetazoa" id="ADAC009916-PA"/>
    </source>
</evidence>
<dbReference type="GO" id="GO:0006974">
    <property type="term" value="P:DNA damage response"/>
    <property type="evidence" value="ECO:0007669"/>
    <property type="project" value="TreeGrafter"/>
</dbReference>
<dbReference type="PROSITE" id="PS50172">
    <property type="entry name" value="BRCT"/>
    <property type="match status" value="1"/>
</dbReference>
<evidence type="ECO:0000313" key="5">
    <source>
        <dbReference type="Proteomes" id="UP000000673"/>
    </source>
</evidence>
<feature type="compositionally biased region" description="Polar residues" evidence="1">
    <location>
        <begin position="201"/>
        <end position="212"/>
    </location>
</feature>
<dbReference type="GO" id="GO:0016853">
    <property type="term" value="F:isomerase activity"/>
    <property type="evidence" value="ECO:0007669"/>
    <property type="project" value="UniProtKB-KW"/>
</dbReference>
<dbReference type="GO" id="GO:1990166">
    <property type="term" value="P:protein localization to site of double-strand break"/>
    <property type="evidence" value="ECO:0007669"/>
    <property type="project" value="TreeGrafter"/>
</dbReference>
<reference evidence="3" key="2">
    <citation type="submission" date="2010-05" db="EMBL/GenBank/DDBJ databases">
        <authorList>
            <person name="Almeida L.G."/>
            <person name="Nicolas M.F."/>
            <person name="Souza R.C."/>
            <person name="Vasconcelos A.T.R."/>
        </authorList>
    </citation>
    <scope>NUCLEOTIDE SEQUENCE</scope>
</reference>
<dbReference type="GO" id="GO:2000781">
    <property type="term" value="P:positive regulation of double-strand break repair"/>
    <property type="evidence" value="ECO:0007669"/>
    <property type="project" value="InterPro"/>
</dbReference>
<feature type="compositionally biased region" description="Basic and acidic residues" evidence="1">
    <location>
        <begin position="16"/>
        <end position="25"/>
    </location>
</feature>
<dbReference type="FunFam" id="3.40.50.10190:FF:000018">
    <property type="entry name" value="DNA topoisomerase 2-binding protein 1"/>
    <property type="match status" value="1"/>
</dbReference>
<dbReference type="SMART" id="SM00292">
    <property type="entry name" value="BRCT"/>
    <property type="match status" value="1"/>
</dbReference>
<dbReference type="GO" id="GO:0005634">
    <property type="term" value="C:nucleus"/>
    <property type="evidence" value="ECO:0007669"/>
    <property type="project" value="TreeGrafter"/>
</dbReference>
<feature type="region of interest" description="Disordered" evidence="1">
    <location>
        <begin position="16"/>
        <end position="45"/>
    </location>
</feature>
<dbReference type="CDD" id="cd17738">
    <property type="entry name" value="BRCT_TopBP1_rpt7"/>
    <property type="match status" value="1"/>
</dbReference>
<dbReference type="Gene3D" id="3.40.50.10190">
    <property type="entry name" value="BRCT domain"/>
    <property type="match status" value="2"/>
</dbReference>
<feature type="domain" description="BRCT" evidence="2">
    <location>
        <begin position="432"/>
        <end position="518"/>
    </location>
</feature>
<dbReference type="Pfam" id="PF00533">
    <property type="entry name" value="BRCT"/>
    <property type="match status" value="1"/>
</dbReference>
<sequence length="653" mass="72424">MAYSQELDQYDELIAAERTKRKPFDANDTTGCNTPSSEMDSPAMPRNKRLSTLLAVGAGAGESPSCSSAQGTPVMVGECEALSVTQRVQEFETPVRGVLYRALKEAEENDRKLTPRTRRMQELLATPAPGGAGTGSSAGHIRTPTLPDCMTKPVTPYGYRPDASPENHAYHKRKLQHWDRFYKGKREQEGEGGTPTEDGTPSQQNRRLSTPLSEFKRRFNRQNFGEEYVNQLESRYNTQYQGQQELNSTKRQMADNPEEEIAETQASPRPKATVPSQSRNLACQDQESVSVSARQETAKGANVSAEKRSRRTMEEEEDNQRAVVAVEPDEHVRKFSDFISATRDSAKKKPKYHADTEEPAGAPVYTELEAYDSELPGVGDVVWCDRGVENVQPEEAPSPHSGRSSHEEIARSNDSRRESVELYDASRRMKHRGTPLFAISGVSEETRLQLVEQIKQLKGEVADLSRYDPACTHVISSRPNRGEKTLSAIAAGKWVLSTSYIEDSLENGFFLDEESYEWGNPKAVANLPQLDLASDIETATASYTWRKRITTDGGKRDGAFTGYRVLLVPARKATLVRLLQSGGGYVLDCEPPFINSEQAMTATHCFVDRKATLSSEDQQALGEAGVSVLSIMYLNAYLTSAKLPTESDFRLPA</sequence>
<dbReference type="InterPro" id="IPR042479">
    <property type="entry name" value="Slf1"/>
</dbReference>
<reference evidence="3 5" key="1">
    <citation type="journal article" date="2010" name="BMC Genomics">
        <title>Combination of measures distinguishes pre-miRNAs from other stem-loops in the genome of the newly sequenced Anopheles darlingi.</title>
        <authorList>
            <person name="Mendes N.D."/>
            <person name="Freitas A.T."/>
            <person name="Vasconcelos A.T."/>
            <person name="Sagot M.F."/>
        </authorList>
    </citation>
    <scope>NUCLEOTIDE SEQUENCE</scope>
</reference>
<organism evidence="3">
    <name type="scientific">Anopheles darlingi</name>
    <name type="common">Mosquito</name>
    <dbReference type="NCBI Taxonomy" id="43151"/>
    <lineage>
        <taxon>Eukaryota</taxon>
        <taxon>Metazoa</taxon>
        <taxon>Ecdysozoa</taxon>
        <taxon>Arthropoda</taxon>
        <taxon>Hexapoda</taxon>
        <taxon>Insecta</taxon>
        <taxon>Pterygota</taxon>
        <taxon>Neoptera</taxon>
        <taxon>Endopterygota</taxon>
        <taxon>Diptera</taxon>
        <taxon>Nematocera</taxon>
        <taxon>Culicoidea</taxon>
        <taxon>Culicidae</taxon>
        <taxon>Anophelinae</taxon>
        <taxon>Anopheles</taxon>
    </lineage>
</organism>
<feature type="region of interest" description="Disordered" evidence="1">
    <location>
        <begin position="390"/>
        <end position="418"/>
    </location>
</feature>
<dbReference type="GO" id="GO:0035861">
    <property type="term" value="C:site of double-strand break"/>
    <property type="evidence" value="ECO:0007669"/>
    <property type="project" value="TreeGrafter"/>
</dbReference>
<reference evidence="3" key="3">
    <citation type="journal article" date="2013" name="Nucleic Acids Res.">
        <title>The genome of Anopheles darlingi, the main neotropical malaria vector.</title>
        <authorList>
            <person name="Marinotti O."/>
            <person name="Cerqueira G.C."/>
            <person name="de Almeida L.G."/>
            <person name="Ferro M.I."/>
            <person name="Loreto E.L."/>
            <person name="Zaha A."/>
            <person name="Teixeira S.M."/>
            <person name="Wespiser A.R."/>
            <person name="Almeida E Silva A."/>
            <person name="Schlindwein A.D."/>
            <person name="Pacheco A.C."/>
            <person name="Silva A.L."/>
            <person name="Graveley B.R."/>
            <person name="Walenz B.P."/>
            <person name="Lima Bde A."/>
            <person name="Ribeiro C.A."/>
            <person name="Nunes-Silva C.G."/>
            <person name="de Carvalho C.R."/>
            <person name="Soares C.M."/>
            <person name="de Menezes C.B."/>
            <person name="Matiolli C."/>
            <person name="Caffrey D."/>
            <person name="Araujo D.A."/>
            <person name="de Oliveira D.M."/>
            <person name="Golenbock D."/>
            <person name="Grisard E.C."/>
            <person name="Fantinatti-Garboggini F."/>
            <person name="de Carvalho F.M."/>
            <person name="Barcellos F.G."/>
            <person name="Prosdocimi F."/>
            <person name="May G."/>
            <person name="Azevedo Junior G.M."/>
            <person name="Guimaraes G.M."/>
            <person name="Goldman G.H."/>
            <person name="Padilha I.Q."/>
            <person name="Batista Jda S."/>
            <person name="Ferro J.A."/>
            <person name="Ribeiro J.M."/>
            <person name="Fietto J.L."/>
            <person name="Dabbas K.M."/>
            <person name="Cerdeira L."/>
            <person name="Agnez-Lima L.F."/>
            <person name="Brocchi M."/>
            <person name="de Carvalho M.O."/>
            <person name="Teixeira Mde M."/>
            <person name="Diniz Maia Mde M."/>
            <person name="Goldman M.H."/>
            <person name="Cruz Schneider M.P."/>
            <person name="Felipe M.S."/>
            <person name="Hungria M."/>
            <person name="Nicolas M.F."/>
            <person name="Pereira M."/>
            <person name="Montes M.A."/>
            <person name="Cantao M.E."/>
            <person name="Vincentz M."/>
            <person name="Rafael M.S."/>
            <person name="Silverman N."/>
            <person name="Stoco P.H."/>
            <person name="Souza R.C."/>
            <person name="Vicentini R."/>
            <person name="Gazzinelli R.T."/>
            <person name="Neves Rde O."/>
            <person name="Silva R."/>
            <person name="Astolfi-Filho S."/>
            <person name="Maciel T.E."/>
            <person name="Urmenyi T.P."/>
            <person name="Tadei W.P."/>
            <person name="Camargo E.P."/>
            <person name="de Vasconcelos A.T."/>
        </authorList>
    </citation>
    <scope>NUCLEOTIDE SEQUENCE</scope>
</reference>
<dbReference type="Proteomes" id="UP000000673">
    <property type="component" value="Unassembled WGS sequence"/>
</dbReference>
<feature type="compositionally biased region" description="Basic and acidic residues" evidence="1">
    <location>
        <begin position="404"/>
        <end position="418"/>
    </location>
</feature>
<dbReference type="PANTHER" id="PTHR46677:SF1">
    <property type="entry name" value="SMC5-SMC6 COMPLEX LOCALIZATION FACTOR PROTEIN 1"/>
    <property type="match status" value="1"/>
</dbReference>
<dbReference type="STRING" id="43151.W5J6U7"/>
<dbReference type="OMA" id="ACTHIVC"/>
<dbReference type="EnsemblMetazoa" id="ADAC009916-RA">
    <property type="protein sequence ID" value="ADAC009916-PA"/>
    <property type="gene ID" value="ADAC009916"/>
</dbReference>
<dbReference type="InterPro" id="IPR001357">
    <property type="entry name" value="BRCT_dom"/>
</dbReference>
<protein>
    <submittedName>
        <fullName evidence="3">DNA topoisomerase 2-binding protein 1</fullName>
    </submittedName>
</protein>
<feature type="region of interest" description="Disordered" evidence="1">
    <location>
        <begin position="186"/>
        <end position="219"/>
    </location>
</feature>
<evidence type="ECO:0000313" key="3">
    <source>
        <dbReference type="EMBL" id="ETN58499.1"/>
    </source>
</evidence>
<dbReference type="AlphaFoldDB" id="W5J6U7"/>
<dbReference type="eggNOG" id="KOG1929">
    <property type="taxonomic scope" value="Eukaryota"/>
</dbReference>
<keyword evidence="3" id="KW-0413">Isomerase</keyword>
<feature type="compositionally biased region" description="Polar residues" evidence="1">
    <location>
        <begin position="27"/>
        <end position="39"/>
    </location>
</feature>
<name>W5J6U7_ANODA</name>
<reference evidence="4" key="4">
    <citation type="submission" date="2015-06" db="UniProtKB">
        <authorList>
            <consortium name="EnsemblMetazoa"/>
        </authorList>
    </citation>
    <scope>IDENTIFICATION</scope>
</reference>
<feature type="compositionally biased region" description="Polar residues" evidence="1">
    <location>
        <begin position="274"/>
        <end position="295"/>
    </location>
</feature>
<feature type="region of interest" description="Disordered" evidence="1">
    <location>
        <begin position="246"/>
        <end position="321"/>
    </location>
</feature>
<feature type="region of interest" description="Disordered" evidence="1">
    <location>
        <begin position="126"/>
        <end position="148"/>
    </location>
</feature>
<evidence type="ECO:0000256" key="1">
    <source>
        <dbReference type="SAM" id="MobiDB-lite"/>
    </source>
</evidence>
<dbReference type="HOGENOM" id="CLU_419920_0_0_1"/>
<evidence type="ECO:0000259" key="2">
    <source>
        <dbReference type="PROSITE" id="PS50172"/>
    </source>
</evidence>
<dbReference type="VEuPathDB" id="VectorBase:ADAR2_002004"/>
<proteinExistence type="predicted"/>
<dbReference type="SUPFAM" id="SSF52113">
    <property type="entry name" value="BRCT domain"/>
    <property type="match status" value="1"/>
</dbReference>
<accession>W5J6U7</accession>
<keyword evidence="5" id="KW-1185">Reference proteome</keyword>
<dbReference type="VEuPathDB" id="VectorBase:ADAC009916"/>